<evidence type="ECO:0000256" key="2">
    <source>
        <dbReference type="ARBA" id="ARBA00034247"/>
    </source>
</evidence>
<evidence type="ECO:0000313" key="5">
    <source>
        <dbReference type="EMBL" id="MCK0207148.1"/>
    </source>
</evidence>
<dbReference type="InterPro" id="IPR050469">
    <property type="entry name" value="Diguanylate_Cyclase"/>
</dbReference>
<accession>A0ABT0DIP0</accession>
<name>A0ABT0DIP0_9HYPH</name>
<reference evidence="5 6" key="1">
    <citation type="submission" date="2022-04" db="EMBL/GenBank/DDBJ databases">
        <authorList>
            <person name="Grouzdev D.S."/>
            <person name="Pantiukh K.S."/>
            <person name="Krutkina M.S."/>
        </authorList>
    </citation>
    <scope>NUCLEOTIDE SEQUENCE [LARGE SCALE GENOMIC DNA]</scope>
    <source>
        <strain evidence="5 6">Jip08</strain>
    </source>
</reference>
<dbReference type="CDD" id="cd01949">
    <property type="entry name" value="GGDEF"/>
    <property type="match status" value="1"/>
</dbReference>
<keyword evidence="5" id="KW-0808">Transferase</keyword>
<dbReference type="Gene3D" id="3.30.70.270">
    <property type="match status" value="1"/>
</dbReference>
<feature type="transmembrane region" description="Helical" evidence="3">
    <location>
        <begin position="9"/>
        <end position="35"/>
    </location>
</feature>
<keyword evidence="3" id="KW-0812">Transmembrane</keyword>
<dbReference type="InterPro" id="IPR007891">
    <property type="entry name" value="CHASE3"/>
</dbReference>
<evidence type="ECO:0000259" key="4">
    <source>
        <dbReference type="PROSITE" id="PS50887"/>
    </source>
</evidence>
<dbReference type="SUPFAM" id="SSF55073">
    <property type="entry name" value="Nucleotide cyclase"/>
    <property type="match status" value="1"/>
</dbReference>
<feature type="transmembrane region" description="Helical" evidence="3">
    <location>
        <begin position="179"/>
        <end position="201"/>
    </location>
</feature>
<dbReference type="EMBL" id="JALKCG010000001">
    <property type="protein sequence ID" value="MCK0207148.1"/>
    <property type="molecule type" value="Genomic_DNA"/>
</dbReference>
<dbReference type="EC" id="2.7.7.65" evidence="1"/>
<evidence type="ECO:0000256" key="3">
    <source>
        <dbReference type="SAM" id="Phobius"/>
    </source>
</evidence>
<dbReference type="GO" id="GO:0052621">
    <property type="term" value="F:diguanylate cyclase activity"/>
    <property type="evidence" value="ECO:0007669"/>
    <property type="project" value="UniProtKB-EC"/>
</dbReference>
<dbReference type="Pfam" id="PF05227">
    <property type="entry name" value="CHASE3"/>
    <property type="match status" value="1"/>
</dbReference>
<dbReference type="PROSITE" id="PS50887">
    <property type="entry name" value="GGDEF"/>
    <property type="match status" value="1"/>
</dbReference>
<feature type="domain" description="GGDEF" evidence="4">
    <location>
        <begin position="422"/>
        <end position="556"/>
    </location>
</feature>
<sequence length="556" mass="60999">MRRPDAGQIAIAITALFFAMNAIVFYVNVTSLFYLNIRINDTLRTEAAISSVTQAMLDAETGQRGFLLTSNRLYLAPYFRSLGAINAGMARLTKSIGDDALQKDLLDHLNMLIEQKLSELEESISIHERYGAEASKEYVIRSSGIATMDDLRATLQAMSRQEAVDLQGIQSLYNGHRQWAIIAMLGFFATCLGLIGGLVVMARREIHARRQAEEDHSRYAATIAEKAAEIEAERNEVASLNEMASFLQSCNSVRELSAMVGGFLARSFPGMSGGLYIFASSRNRLDRIAQFGGADIAEAAAPDACWGLRRGGPHKFAAGTGIPRCEHLEVSSGPCSLCHPLIAHGETVGLLTLEGAGEAKGMDRLAYAASQHLALAIALANLRLRDTLREQSIRDPLTGAFNRRYFDAVAEKEIAQSRRFDRPFAILMIDIDNFKRYNDVHGHAAGDAVLVAFCEYLRTQTRASDWLFRVGGEEFALLLRETDCRAAERKAEHLREGIAALRVEANGTALPAITVSMGIALPQADDERFEDVMARADRALYASKTSGRNRVTVEAV</sequence>
<protein>
    <recommendedName>
        <fullName evidence="1">diguanylate cyclase</fullName>
        <ecNumber evidence="1">2.7.7.65</ecNumber>
    </recommendedName>
</protein>
<keyword evidence="3" id="KW-1133">Transmembrane helix</keyword>
<dbReference type="PANTHER" id="PTHR45138:SF9">
    <property type="entry name" value="DIGUANYLATE CYCLASE DGCM-RELATED"/>
    <property type="match status" value="1"/>
</dbReference>
<dbReference type="InterPro" id="IPR000160">
    <property type="entry name" value="GGDEF_dom"/>
</dbReference>
<organism evidence="5 6">
    <name type="scientific">Ancylobacter koreensis</name>
    <dbReference type="NCBI Taxonomy" id="266121"/>
    <lineage>
        <taxon>Bacteria</taxon>
        <taxon>Pseudomonadati</taxon>
        <taxon>Pseudomonadota</taxon>
        <taxon>Alphaproteobacteria</taxon>
        <taxon>Hyphomicrobiales</taxon>
        <taxon>Xanthobacteraceae</taxon>
        <taxon>Ancylobacter</taxon>
    </lineage>
</organism>
<comment type="caution">
    <text evidence="5">The sequence shown here is derived from an EMBL/GenBank/DDBJ whole genome shotgun (WGS) entry which is preliminary data.</text>
</comment>
<dbReference type="CDD" id="cd19410">
    <property type="entry name" value="HK9-like_sensor"/>
    <property type="match status" value="1"/>
</dbReference>
<proteinExistence type="predicted"/>
<dbReference type="NCBIfam" id="TIGR00254">
    <property type="entry name" value="GGDEF"/>
    <property type="match status" value="1"/>
</dbReference>
<keyword evidence="3" id="KW-0472">Membrane</keyword>
<dbReference type="RefSeq" id="WP_247198893.1">
    <property type="nucleotide sequence ID" value="NZ_JALKCG010000001.1"/>
</dbReference>
<dbReference type="InterPro" id="IPR043128">
    <property type="entry name" value="Rev_trsase/Diguanyl_cyclase"/>
</dbReference>
<comment type="catalytic activity">
    <reaction evidence="2">
        <text>2 GTP = 3',3'-c-di-GMP + 2 diphosphate</text>
        <dbReference type="Rhea" id="RHEA:24898"/>
        <dbReference type="ChEBI" id="CHEBI:33019"/>
        <dbReference type="ChEBI" id="CHEBI:37565"/>
        <dbReference type="ChEBI" id="CHEBI:58805"/>
        <dbReference type="EC" id="2.7.7.65"/>
    </reaction>
</comment>
<dbReference type="Pfam" id="PF00990">
    <property type="entry name" value="GGDEF"/>
    <property type="match status" value="1"/>
</dbReference>
<keyword evidence="6" id="KW-1185">Reference proteome</keyword>
<evidence type="ECO:0000313" key="6">
    <source>
        <dbReference type="Proteomes" id="UP001202867"/>
    </source>
</evidence>
<keyword evidence="5" id="KW-0548">Nucleotidyltransferase</keyword>
<dbReference type="SMART" id="SM00267">
    <property type="entry name" value="GGDEF"/>
    <property type="match status" value="1"/>
</dbReference>
<gene>
    <name evidence="5" type="ORF">MWN33_03775</name>
</gene>
<dbReference type="PANTHER" id="PTHR45138">
    <property type="entry name" value="REGULATORY COMPONENTS OF SENSORY TRANSDUCTION SYSTEM"/>
    <property type="match status" value="1"/>
</dbReference>
<evidence type="ECO:0000256" key="1">
    <source>
        <dbReference type="ARBA" id="ARBA00012528"/>
    </source>
</evidence>
<dbReference type="InterPro" id="IPR029787">
    <property type="entry name" value="Nucleotide_cyclase"/>
</dbReference>
<dbReference type="Proteomes" id="UP001202867">
    <property type="component" value="Unassembled WGS sequence"/>
</dbReference>
<reference evidence="6" key="2">
    <citation type="submission" date="2023-07" db="EMBL/GenBank/DDBJ databases">
        <title>Ancylobacter moscoviensis sp. nov., facultatively methylotrophic bacteria from activated sludge and the reclassification of Starkeya novella (Starkey 1934) Kelly et al. 2000 as Ancylobacter novellus comb. nov., Starkeya koreensis Im et al. 2006 as Ancylobacter koreensis comb.nov., Angulomicrobium tetraedrale Vasil'eva et al. 1986 as Ancylobacter tetraedralis comb. nov., Angulomicrobium amanitiforme Fritz et al. 2004 as Ancylobacter amanitiformis comb. nov. and Methylorhabdus multivorans Doronina et al. 1996 as Ancylobacter multivorans comb. nov. and emended description of the genus Ancylobacter.</title>
        <authorList>
            <person name="Doronina N."/>
            <person name="Chemodurova A."/>
            <person name="Grouzdev D."/>
            <person name="Koziaeva V."/>
            <person name="Shi W."/>
            <person name="Wu L."/>
            <person name="Kaparullina E."/>
        </authorList>
    </citation>
    <scope>NUCLEOTIDE SEQUENCE [LARGE SCALE GENOMIC DNA]</scope>
    <source>
        <strain evidence="6">Jip08</strain>
    </source>
</reference>